<name>A0A9D4U8X2_ADICA</name>
<proteinExistence type="predicted"/>
<evidence type="ECO:0000313" key="3">
    <source>
        <dbReference type="Proteomes" id="UP000886520"/>
    </source>
</evidence>
<organism evidence="2 3">
    <name type="scientific">Adiantum capillus-veneris</name>
    <name type="common">Maidenhair fern</name>
    <dbReference type="NCBI Taxonomy" id="13818"/>
    <lineage>
        <taxon>Eukaryota</taxon>
        <taxon>Viridiplantae</taxon>
        <taxon>Streptophyta</taxon>
        <taxon>Embryophyta</taxon>
        <taxon>Tracheophyta</taxon>
        <taxon>Polypodiopsida</taxon>
        <taxon>Polypodiidae</taxon>
        <taxon>Polypodiales</taxon>
        <taxon>Pteridineae</taxon>
        <taxon>Pteridaceae</taxon>
        <taxon>Vittarioideae</taxon>
        <taxon>Adiantum</taxon>
    </lineage>
</organism>
<dbReference type="Proteomes" id="UP000886520">
    <property type="component" value="Chromosome 21"/>
</dbReference>
<keyword evidence="1" id="KW-0732">Signal</keyword>
<evidence type="ECO:0000313" key="2">
    <source>
        <dbReference type="EMBL" id="KAI5063192.1"/>
    </source>
</evidence>
<dbReference type="EMBL" id="JABFUD020000021">
    <property type="protein sequence ID" value="KAI5063192.1"/>
    <property type="molecule type" value="Genomic_DNA"/>
</dbReference>
<protein>
    <recommendedName>
        <fullName evidence="4">Secreted protein</fullName>
    </recommendedName>
</protein>
<dbReference type="AlphaFoldDB" id="A0A9D4U8X2"/>
<feature type="signal peptide" evidence="1">
    <location>
        <begin position="1"/>
        <end position="28"/>
    </location>
</feature>
<comment type="caution">
    <text evidence="2">The sequence shown here is derived from an EMBL/GenBank/DDBJ whole genome shotgun (WGS) entry which is preliminary data.</text>
</comment>
<feature type="chain" id="PRO_5038723662" description="Secreted protein" evidence="1">
    <location>
        <begin position="29"/>
        <end position="68"/>
    </location>
</feature>
<accession>A0A9D4U8X2</accession>
<gene>
    <name evidence="2" type="ORF">GOP47_0021739</name>
</gene>
<sequence>MRFNSVSALSRRSCTFAICLLLRSSVHACWPLAQRQGRGLIMQYAVDPQEGEAGPSLIRTLPNKKPRW</sequence>
<evidence type="ECO:0008006" key="4">
    <source>
        <dbReference type="Google" id="ProtNLM"/>
    </source>
</evidence>
<evidence type="ECO:0000256" key="1">
    <source>
        <dbReference type="SAM" id="SignalP"/>
    </source>
</evidence>
<keyword evidence="3" id="KW-1185">Reference proteome</keyword>
<reference evidence="2" key="1">
    <citation type="submission" date="2021-01" db="EMBL/GenBank/DDBJ databases">
        <title>Adiantum capillus-veneris genome.</title>
        <authorList>
            <person name="Fang Y."/>
            <person name="Liao Q."/>
        </authorList>
    </citation>
    <scope>NUCLEOTIDE SEQUENCE</scope>
    <source>
        <strain evidence="2">H3</strain>
        <tissue evidence="2">Leaf</tissue>
    </source>
</reference>